<protein>
    <submittedName>
        <fullName evidence="1">Uncharacterized protein</fullName>
    </submittedName>
</protein>
<dbReference type="RefSeq" id="WP_136168839.1">
    <property type="nucleotide sequence ID" value="NZ_KZ819116.1"/>
</dbReference>
<dbReference type="EMBL" id="QDKH01000054">
    <property type="protein sequence ID" value="PWC09423.1"/>
    <property type="molecule type" value="Genomic_DNA"/>
</dbReference>
<dbReference type="Proteomes" id="UP000296159">
    <property type="component" value="Unassembled WGS sequence"/>
</dbReference>
<gene>
    <name evidence="1" type="ORF">DDT56_23955</name>
</gene>
<dbReference type="AlphaFoldDB" id="A0A2U1TJ35"/>
<sequence>METEIKKIFIIKDKKKEKAFLIIREDERSCYLTLSIMDNVIADIVNDDFFSCFSELRRQIPEMIFLCKGAKINVYPSRMSRQMSRGMTAYECTKGKPALRENIVHIFDYDDENISSTPEEQERYHKEWLMSIT</sequence>
<accession>A0A2U1TJ35</accession>
<name>A0A2U1TJ35_9GAMM</name>
<comment type="caution">
    <text evidence="1">The sequence shown here is derived from an EMBL/GenBank/DDBJ whole genome shotgun (WGS) entry which is preliminary data.</text>
</comment>
<organism evidence="1 2">
    <name type="scientific">Brenneria corticis</name>
    <dbReference type="NCBI Taxonomy" id="2173106"/>
    <lineage>
        <taxon>Bacteria</taxon>
        <taxon>Pseudomonadati</taxon>
        <taxon>Pseudomonadota</taxon>
        <taxon>Gammaproteobacteria</taxon>
        <taxon>Enterobacterales</taxon>
        <taxon>Pectobacteriaceae</taxon>
        <taxon>Brenneria</taxon>
    </lineage>
</organism>
<reference evidence="1 2" key="1">
    <citation type="submission" date="2018-04" db="EMBL/GenBank/DDBJ databases">
        <title>Brenneria corticis sp.nov.</title>
        <authorList>
            <person name="Li Y."/>
        </authorList>
    </citation>
    <scope>NUCLEOTIDE SEQUENCE [LARGE SCALE GENOMIC DNA]</scope>
    <source>
        <strain evidence="1 2">CFCC 11842</strain>
    </source>
</reference>
<evidence type="ECO:0000313" key="2">
    <source>
        <dbReference type="Proteomes" id="UP000296159"/>
    </source>
</evidence>
<evidence type="ECO:0000313" key="1">
    <source>
        <dbReference type="EMBL" id="PWC09423.1"/>
    </source>
</evidence>
<keyword evidence="2" id="KW-1185">Reference proteome</keyword>
<proteinExistence type="predicted"/>